<name>A0A1Y6K5P5_9CHLR</name>
<sequence>MTHPFNLDIIFQAIIFATRKHHGQVRKGELAAPYIIHPLAVAREIFTTGQVDDPQVLVAAILHDTLEDTDTKPEEIRSLFGEEVLNIVLEVSDDKSQEKMCRKQLQVINAPNLSYPARIVKLADKLINCRDILYFPPYKWPLTRRQEYIQWSADVIAQIRGTNANLEAAFDELLIKAQARLEFHLEPFELVDNRPWGPGATDKCA</sequence>
<dbReference type="PANTHER" id="PTHR46246:SF1">
    <property type="entry name" value="GUANOSINE-3',5'-BIS(DIPHOSPHATE) 3'-PYROPHOSPHOHYDROLASE MESH1"/>
    <property type="match status" value="1"/>
</dbReference>
<evidence type="ECO:0000313" key="1">
    <source>
        <dbReference type="EMBL" id="SMX54896.1"/>
    </source>
</evidence>
<dbReference type="OrthoDB" id="9802385at2"/>
<proteinExistence type="predicted"/>
<dbReference type="Proteomes" id="UP000195514">
    <property type="component" value="Chromosome I"/>
</dbReference>
<protein>
    <submittedName>
        <fullName evidence="1">Guanosine-3',5'-bis(Diphosphate) 3'-pyrophosphohydrolase MESH1</fullName>
        <ecNumber evidence="1">3.1.7.2</ecNumber>
    </submittedName>
</protein>
<dbReference type="Gene3D" id="1.10.3210.10">
    <property type="entry name" value="Hypothetical protein af1432"/>
    <property type="match status" value="1"/>
</dbReference>
<dbReference type="InterPro" id="IPR003607">
    <property type="entry name" value="HD/PDEase_dom"/>
</dbReference>
<evidence type="ECO:0000313" key="2">
    <source>
        <dbReference type="Proteomes" id="UP000195514"/>
    </source>
</evidence>
<accession>A0A1Y6K5P5</accession>
<dbReference type="CDD" id="cd00077">
    <property type="entry name" value="HDc"/>
    <property type="match status" value="1"/>
</dbReference>
<organism evidence="1 2">
    <name type="scientific">Candidatus Brevifilum fermentans</name>
    <dbReference type="NCBI Taxonomy" id="1986204"/>
    <lineage>
        <taxon>Bacteria</taxon>
        <taxon>Bacillati</taxon>
        <taxon>Chloroflexota</taxon>
        <taxon>Anaerolineae</taxon>
        <taxon>Anaerolineales</taxon>
        <taxon>Anaerolineaceae</taxon>
        <taxon>Candidatus Brevifilum</taxon>
    </lineage>
</organism>
<dbReference type="RefSeq" id="WP_087862701.1">
    <property type="nucleotide sequence ID" value="NZ_LT859958.1"/>
</dbReference>
<gene>
    <name evidence="1" type="primary">hddc</name>
    <name evidence="1" type="ORF">CFX1CAM_1831</name>
</gene>
<dbReference type="GO" id="GO:0008893">
    <property type="term" value="F:guanosine-3',5'-bis(diphosphate) 3'-diphosphatase activity"/>
    <property type="evidence" value="ECO:0007669"/>
    <property type="project" value="UniProtKB-EC"/>
</dbReference>
<dbReference type="EMBL" id="LT859958">
    <property type="protein sequence ID" value="SMX54896.1"/>
    <property type="molecule type" value="Genomic_DNA"/>
</dbReference>
<dbReference type="AlphaFoldDB" id="A0A1Y6K5P5"/>
<dbReference type="PANTHER" id="PTHR46246">
    <property type="entry name" value="GUANOSINE-3',5'-BIS(DIPHOSPHATE) 3'-PYROPHOSPHOHYDROLASE MESH1"/>
    <property type="match status" value="1"/>
</dbReference>
<reference evidence="2" key="1">
    <citation type="submission" date="2017-05" db="EMBL/GenBank/DDBJ databases">
        <authorList>
            <person name="Kirkegaard R."/>
            <person name="Mcilroy J S."/>
        </authorList>
    </citation>
    <scope>NUCLEOTIDE SEQUENCE [LARGE SCALE GENOMIC DNA]</scope>
</reference>
<dbReference type="EC" id="3.1.7.2" evidence="1"/>
<keyword evidence="1" id="KW-0378">Hydrolase</keyword>
<dbReference type="KEGG" id="abat:CFX1CAM_1831"/>
<dbReference type="SUPFAM" id="SSF109604">
    <property type="entry name" value="HD-domain/PDEase-like"/>
    <property type="match status" value="1"/>
</dbReference>
<dbReference type="Pfam" id="PF13328">
    <property type="entry name" value="HD_4"/>
    <property type="match status" value="1"/>
</dbReference>
<dbReference type="InterPro" id="IPR052194">
    <property type="entry name" value="MESH1"/>
</dbReference>
<keyword evidence="2" id="KW-1185">Reference proteome</keyword>